<evidence type="ECO:0000256" key="1">
    <source>
        <dbReference type="SAM" id="MobiDB-lite"/>
    </source>
</evidence>
<evidence type="ECO:0000313" key="3">
    <source>
        <dbReference type="Proteomes" id="UP001488805"/>
    </source>
</evidence>
<evidence type="ECO:0000313" key="2">
    <source>
        <dbReference type="EMBL" id="KAK9526601.1"/>
    </source>
</evidence>
<reference evidence="2 3" key="1">
    <citation type="journal article" date="2024" name="Genome Biol. Evol.">
        <title>Chromosome-level genome assembly of the viviparous eelpout Zoarces viviparus.</title>
        <authorList>
            <person name="Fuhrmann N."/>
            <person name="Brasseur M.V."/>
            <person name="Bakowski C.E."/>
            <person name="Podsiadlowski L."/>
            <person name="Prost S."/>
            <person name="Krehenwinkel H."/>
            <person name="Mayer C."/>
        </authorList>
    </citation>
    <scope>NUCLEOTIDE SEQUENCE [LARGE SCALE GENOMIC DNA]</scope>
    <source>
        <strain evidence="2">NO-MEL_2022_Ind0_liver</strain>
    </source>
</reference>
<feature type="compositionally biased region" description="Polar residues" evidence="1">
    <location>
        <begin position="43"/>
        <end position="56"/>
    </location>
</feature>
<feature type="region of interest" description="Disordered" evidence="1">
    <location>
        <begin position="43"/>
        <end position="70"/>
    </location>
</feature>
<dbReference type="Proteomes" id="UP001488805">
    <property type="component" value="Unassembled WGS sequence"/>
</dbReference>
<dbReference type="AlphaFoldDB" id="A0AAW1EVY5"/>
<proteinExistence type="predicted"/>
<protein>
    <submittedName>
        <fullName evidence="2">Uncharacterized protein</fullName>
    </submittedName>
</protein>
<name>A0AAW1EVY5_ZOAVI</name>
<accession>A0AAW1EVY5</accession>
<comment type="caution">
    <text evidence="2">The sequence shown here is derived from an EMBL/GenBank/DDBJ whole genome shotgun (WGS) entry which is preliminary data.</text>
</comment>
<gene>
    <name evidence="2" type="ORF">VZT92_015290</name>
</gene>
<dbReference type="EMBL" id="JBCEZU010000123">
    <property type="protein sequence ID" value="KAK9526601.1"/>
    <property type="molecule type" value="Genomic_DNA"/>
</dbReference>
<keyword evidence="3" id="KW-1185">Reference proteome</keyword>
<sequence>MKIRTKDPEPPKAEVWGLLAKSSFIRPPLCADGCLSLTVALSSNSQPPTGSDNATLQIAGREGEWEEGEK</sequence>
<organism evidence="2 3">
    <name type="scientific">Zoarces viviparus</name>
    <name type="common">Viviparous eelpout</name>
    <name type="synonym">Blennius viviparus</name>
    <dbReference type="NCBI Taxonomy" id="48416"/>
    <lineage>
        <taxon>Eukaryota</taxon>
        <taxon>Metazoa</taxon>
        <taxon>Chordata</taxon>
        <taxon>Craniata</taxon>
        <taxon>Vertebrata</taxon>
        <taxon>Euteleostomi</taxon>
        <taxon>Actinopterygii</taxon>
        <taxon>Neopterygii</taxon>
        <taxon>Teleostei</taxon>
        <taxon>Neoteleostei</taxon>
        <taxon>Acanthomorphata</taxon>
        <taxon>Eupercaria</taxon>
        <taxon>Perciformes</taxon>
        <taxon>Cottioidei</taxon>
        <taxon>Zoarcales</taxon>
        <taxon>Zoarcidae</taxon>
        <taxon>Zoarcinae</taxon>
        <taxon>Zoarces</taxon>
    </lineage>
</organism>